<evidence type="ECO:0000256" key="1">
    <source>
        <dbReference type="ARBA" id="ARBA00001198"/>
    </source>
</evidence>
<keyword evidence="3 9" id="KW-0645">Protease</keyword>
<dbReference type="GO" id="GO:0019774">
    <property type="term" value="C:proteasome core complex, beta-subunit complex"/>
    <property type="evidence" value="ECO:0007669"/>
    <property type="project" value="UniProtKB-UniRule"/>
</dbReference>
<evidence type="ECO:0000256" key="11">
    <source>
        <dbReference type="SAM" id="MobiDB-lite"/>
    </source>
</evidence>
<dbReference type="Proteomes" id="UP000185608">
    <property type="component" value="Chromosome"/>
</dbReference>
<feature type="chain" id="PRO_5023440850" description="Proteasome subunit beta" evidence="9">
    <location>
        <begin position="50"/>
        <end position="244"/>
    </location>
</feature>
<evidence type="ECO:0000256" key="4">
    <source>
        <dbReference type="ARBA" id="ARBA00022698"/>
    </source>
</evidence>
<feature type="propeptide" id="PRO_5009353932" description="Removed in mature form; by autocatalysis" evidence="9">
    <location>
        <begin position="1"/>
        <end position="49"/>
    </location>
</feature>
<dbReference type="GO" id="GO:0005737">
    <property type="term" value="C:cytoplasm"/>
    <property type="evidence" value="ECO:0007669"/>
    <property type="project" value="UniProtKB-SubCell"/>
</dbReference>
<comment type="activity regulation">
    <text evidence="9">The formation of the proteasomal ATPase PAN-20S proteasome complex, via the docking of the C-termini of PAN into the intersubunit pockets in the alpha-rings, triggers opening of the gate for substrate entry. Interconversion between the open-gate and close-gate conformations leads to a dynamic regulation of the 20S proteasome proteolysis activity.</text>
</comment>
<dbReference type="EMBL" id="CP016070">
    <property type="protein sequence ID" value="AOW80007.1"/>
    <property type="molecule type" value="Genomic_DNA"/>
</dbReference>
<gene>
    <name evidence="9 12" type="primary">psmB</name>
    <name evidence="12" type="ORF">HTSR_0821</name>
</gene>
<evidence type="ECO:0000256" key="2">
    <source>
        <dbReference type="ARBA" id="ARBA00022490"/>
    </source>
</evidence>
<reference evidence="12 13" key="1">
    <citation type="submission" date="2016-06" db="EMBL/GenBank/DDBJ databases">
        <title>Discovery of anaerobic lithoheterotrophic haloarchaeon capable of sulfur respiration by hydrogen and formate.</title>
        <authorList>
            <person name="Sorokin D.Y."/>
            <person name="Kublanov I.V."/>
            <person name="Roman P."/>
            <person name="Sinninghe Damste J.S."/>
            <person name="Golyshin P.N."/>
            <person name="Rojo D."/>
            <person name="Ciordia S."/>
            <person name="Mena Md.C."/>
            <person name="Ferrer M."/>
            <person name="Smedile F."/>
            <person name="Messina E."/>
            <person name="La Cono V."/>
            <person name="Yakimov M.M."/>
        </authorList>
    </citation>
    <scope>NUCLEOTIDE SEQUENCE [LARGE SCALE GENOMIC DNA]</scope>
    <source>
        <strain evidence="12 13">HTSR1</strain>
    </source>
</reference>
<keyword evidence="2 9" id="KW-0963">Cytoplasm</keyword>
<comment type="similarity">
    <text evidence="9">Belongs to the peptidase T1B family.</text>
</comment>
<keyword evidence="7 9" id="KW-0647">Proteasome</keyword>
<dbReference type="PANTHER" id="PTHR32194:SF0">
    <property type="entry name" value="ATP-DEPENDENT PROTEASE SUBUNIT HSLV"/>
    <property type="match status" value="1"/>
</dbReference>
<evidence type="ECO:0000256" key="7">
    <source>
        <dbReference type="ARBA" id="ARBA00022942"/>
    </source>
</evidence>
<evidence type="ECO:0000313" key="12">
    <source>
        <dbReference type="EMBL" id="AOW80007.1"/>
    </source>
</evidence>
<dbReference type="STRING" id="1873524.HSR6_0848"/>
<organism evidence="12 13">
    <name type="scientific">Halodesulfurarchaeum formicicum</name>
    <dbReference type="NCBI Taxonomy" id="1873524"/>
    <lineage>
        <taxon>Archaea</taxon>
        <taxon>Methanobacteriati</taxon>
        <taxon>Methanobacteriota</taxon>
        <taxon>Stenosarchaea group</taxon>
        <taxon>Halobacteria</taxon>
        <taxon>Halobacteriales</taxon>
        <taxon>Halobacteriaceae</taxon>
        <taxon>Halodesulfurarchaeum</taxon>
    </lineage>
</organism>
<dbReference type="SUPFAM" id="SSF56235">
    <property type="entry name" value="N-terminal nucleophile aminohydrolases (Ntn hydrolases)"/>
    <property type="match status" value="1"/>
</dbReference>
<dbReference type="InterPro" id="IPR023333">
    <property type="entry name" value="Proteasome_suB-type"/>
</dbReference>
<name>A0A1D8S3T4_9EURY</name>
<feature type="active site" description="Nucleophile" evidence="9 10">
    <location>
        <position position="50"/>
    </location>
</feature>
<dbReference type="PROSITE" id="PS51476">
    <property type="entry name" value="PROTEASOME_BETA_2"/>
    <property type="match status" value="1"/>
</dbReference>
<keyword evidence="4 9" id="KW-0888">Threonine protease</keyword>
<dbReference type="InterPro" id="IPR000243">
    <property type="entry name" value="Pept_T1A_subB"/>
</dbReference>
<evidence type="ECO:0000313" key="13">
    <source>
        <dbReference type="Proteomes" id="UP000185608"/>
    </source>
</evidence>
<dbReference type="KEGG" id="halh:HTSR_0821"/>
<comment type="catalytic activity">
    <reaction evidence="1 9">
        <text>Cleavage of peptide bonds with very broad specificity.</text>
        <dbReference type="EC" id="3.4.25.1"/>
    </reaction>
</comment>
<dbReference type="PRINTS" id="PR00141">
    <property type="entry name" value="PROTEASOME"/>
</dbReference>
<protein>
    <recommendedName>
        <fullName evidence="9">Proteasome subunit beta</fullName>
        <ecNumber evidence="9">3.4.25.1</ecNumber>
    </recommendedName>
    <alternativeName>
        <fullName evidence="9">20S proteasome beta subunit</fullName>
    </alternativeName>
    <alternativeName>
        <fullName evidence="9">Proteasome core protein PsmB</fullName>
    </alternativeName>
</protein>
<dbReference type="Gene3D" id="3.60.20.10">
    <property type="entry name" value="Glutamine Phosphoribosylpyrophosphate, subunit 1, domain 1"/>
    <property type="match status" value="1"/>
</dbReference>
<evidence type="ECO:0000256" key="5">
    <source>
        <dbReference type="ARBA" id="ARBA00022801"/>
    </source>
</evidence>
<dbReference type="GO" id="GO:0010498">
    <property type="term" value="P:proteasomal protein catabolic process"/>
    <property type="evidence" value="ECO:0007669"/>
    <property type="project" value="UniProtKB-UniRule"/>
</dbReference>
<dbReference type="InterPro" id="IPR001353">
    <property type="entry name" value="Proteasome_sua/b"/>
</dbReference>
<comment type="subunit">
    <text evidence="9">The 20S proteasome core is composed of 14 alpha and 14 beta subunits that assemble into four stacked heptameric rings, resulting in a barrel-shaped structure. The two inner rings, each composed of seven catalytic beta subunits, are sandwiched by two outer rings, each composed of seven alpha subunits. The catalytic chamber with the active sites is on the inside of the barrel. Has a gated structure, the ends of the cylinder being occluded by the N-termini of the alpha-subunits. Is capped at one or both ends by the proteasome regulatory ATPase, PAN.</text>
</comment>
<dbReference type="Pfam" id="PF00227">
    <property type="entry name" value="Proteasome"/>
    <property type="match status" value="1"/>
</dbReference>
<comment type="subcellular location">
    <subcellularLocation>
        <location evidence="9">Cytoplasm</location>
    </subcellularLocation>
</comment>
<keyword evidence="6 9" id="KW-0068">Autocatalytic cleavage</keyword>
<evidence type="ECO:0000256" key="3">
    <source>
        <dbReference type="ARBA" id="ARBA00022670"/>
    </source>
</evidence>
<dbReference type="PATRIC" id="fig|1855411.3.peg.816"/>
<dbReference type="PANTHER" id="PTHR32194">
    <property type="entry name" value="METALLOPROTEASE TLDD"/>
    <property type="match status" value="1"/>
</dbReference>
<feature type="region of interest" description="Disordered" evidence="11">
    <location>
        <begin position="1"/>
        <end position="38"/>
    </location>
</feature>
<dbReference type="EC" id="3.4.25.1" evidence="9"/>
<sequence length="244" mass="25818">MFDQQEQMTAGPRSEVPDLEVGDPYAPELGSFPESDVSEADLENVTKTGTTIVGVTTPEGVVMGSDMRASLGGRIVSNKDVQKVEEIQQNAALSMSGSVGGAQSYIRSLRAEASLYEARRGENMSIHALATMASNLLRGGPFFRVVPLLAGMDEKGAHVYSLDPTGSSLADDYSAQGSGMPYALGVLEQEYTDDLTMDEAVTVAARAIDSATERDTASGNGIHITKISREAVDIVGHKDVSDLL</sequence>
<dbReference type="InterPro" id="IPR029055">
    <property type="entry name" value="Ntn_hydrolases_N"/>
</dbReference>
<keyword evidence="5 9" id="KW-0378">Hydrolase</keyword>
<evidence type="ECO:0000256" key="8">
    <source>
        <dbReference type="ARBA" id="ARBA00023145"/>
    </source>
</evidence>
<evidence type="ECO:0000256" key="9">
    <source>
        <dbReference type="HAMAP-Rule" id="MF_02113"/>
    </source>
</evidence>
<dbReference type="HAMAP" id="MF_02113_A">
    <property type="entry name" value="Proteasome_B_A"/>
    <property type="match status" value="1"/>
</dbReference>
<evidence type="ECO:0000256" key="6">
    <source>
        <dbReference type="ARBA" id="ARBA00022813"/>
    </source>
</evidence>
<proteinExistence type="inferred from homology"/>
<keyword evidence="8 9" id="KW-0865">Zymogen</keyword>
<dbReference type="InterPro" id="IPR019983">
    <property type="entry name" value="Pept_T1A_Psome_bsu_arc"/>
</dbReference>
<dbReference type="NCBIfam" id="TIGR03634">
    <property type="entry name" value="arc_protsome_B"/>
    <property type="match status" value="1"/>
</dbReference>
<dbReference type="AlphaFoldDB" id="A0A1D8S3T4"/>
<comment type="function">
    <text evidence="9">Component of the proteasome core, a large protease complex with broad specificity involved in protein degradation.</text>
</comment>
<accession>A0A1D8S3T4</accession>
<dbReference type="GO" id="GO:0004298">
    <property type="term" value="F:threonine-type endopeptidase activity"/>
    <property type="evidence" value="ECO:0007669"/>
    <property type="project" value="UniProtKB-UniRule"/>
</dbReference>
<evidence type="ECO:0000256" key="10">
    <source>
        <dbReference type="PIRSR" id="PIRSR600243-1"/>
    </source>
</evidence>